<organism evidence="1 2">
    <name type="scientific">Cupriavidus taiwanensis</name>
    <dbReference type="NCBI Taxonomy" id="164546"/>
    <lineage>
        <taxon>Bacteria</taxon>
        <taxon>Pseudomonadati</taxon>
        <taxon>Pseudomonadota</taxon>
        <taxon>Betaproteobacteria</taxon>
        <taxon>Burkholderiales</taxon>
        <taxon>Burkholderiaceae</taxon>
        <taxon>Cupriavidus</taxon>
    </lineage>
</organism>
<dbReference type="GO" id="GO:0003676">
    <property type="term" value="F:nucleic acid binding"/>
    <property type="evidence" value="ECO:0007669"/>
    <property type="project" value="InterPro"/>
</dbReference>
<dbReference type="RefSeq" id="WP_147309522.1">
    <property type="nucleotide sequence ID" value="NZ_LT992560.1"/>
</dbReference>
<name>A0A976G580_9BURK</name>
<accession>A0A976G580</accession>
<dbReference type="EMBL" id="OFTH01000047">
    <property type="protein sequence ID" value="SOZ72953.1"/>
    <property type="molecule type" value="Genomic_DNA"/>
</dbReference>
<evidence type="ECO:0008006" key="3">
    <source>
        <dbReference type="Google" id="ProtNLM"/>
    </source>
</evidence>
<dbReference type="InterPro" id="IPR011335">
    <property type="entry name" value="Restrct_endonuc-II-like"/>
</dbReference>
<protein>
    <recommendedName>
        <fullName evidence="3">TnsA endonuclease N-terminal domain-containing protein</fullName>
    </recommendedName>
</protein>
<sequence>MISIECFPALFVPNPRVELPERDVFGVLHGNAYQPMYGPERSKTAMAGNEYDMKTGRATVFHSLLENILDFRLMMNPFVIEVRSHYPMSLEPKVLRRLGWGERLLESEVATIDRVITLQRKDNHQLHLHAISVKPEGLLEDSTVIRRHERERLYAVSRGASWETIGSSWCRKHTSTNLALVRSWCLESDVGEYYGKAEEFTWRLKKGKPVGSLEERVLRVAKAMGCTRLEAYRFFGVAVAAGLLAVDDNHRLRIDFPLHLLKAGGHHA</sequence>
<gene>
    <name evidence="1" type="ORF">CBM2613_B50100</name>
</gene>
<proteinExistence type="predicted"/>
<dbReference type="InterPro" id="IPR011856">
    <property type="entry name" value="tRNA_endonuc-like_dom_sf"/>
</dbReference>
<evidence type="ECO:0000313" key="1">
    <source>
        <dbReference type="EMBL" id="SOZ72953.1"/>
    </source>
</evidence>
<evidence type="ECO:0000313" key="2">
    <source>
        <dbReference type="Proteomes" id="UP000256952"/>
    </source>
</evidence>
<reference evidence="1 2" key="1">
    <citation type="submission" date="2018-01" db="EMBL/GenBank/DDBJ databases">
        <authorList>
            <person name="Clerissi C."/>
        </authorList>
    </citation>
    <scope>NUCLEOTIDE SEQUENCE [LARGE SCALE GENOMIC DNA]</scope>
    <source>
        <strain evidence="1">Cupriavidus taiwanensis STM 8556</strain>
    </source>
</reference>
<dbReference type="AlphaFoldDB" id="A0A976G580"/>
<comment type="caution">
    <text evidence="1">The sequence shown here is derived from an EMBL/GenBank/DDBJ whole genome shotgun (WGS) entry which is preliminary data.</text>
</comment>
<dbReference type="Gene3D" id="3.40.1350.10">
    <property type="match status" value="1"/>
</dbReference>
<dbReference type="SUPFAM" id="SSF52980">
    <property type="entry name" value="Restriction endonuclease-like"/>
    <property type="match status" value="1"/>
</dbReference>
<dbReference type="Proteomes" id="UP000256952">
    <property type="component" value="Chromosome CBM2613_b"/>
</dbReference>